<dbReference type="Gene3D" id="3.30.1120.90">
    <property type="entry name" value="Nucleosome assembly protein"/>
    <property type="match status" value="1"/>
</dbReference>
<keyword evidence="5" id="KW-1185">Reference proteome</keyword>
<sequence>MTSTKNNSKLNELLRAGGYDASDGIDSLIPSHLKQLSRPVIRRVRMLKKIQAQSLEIESQFYKELHELEMKYQPLYDAVNAKRTAIVRGEVELTDADGELPPLVSELEPQTLEKLEESAPVEGGEPSKGIPGFWFNTLNMYASISDIIKEYDEPILKYLVDITSEVNKEPTGFSLFFHFAENPYFTNAVLTKHYEVNLDLDPQKPFSYDGPTIVKSQGCEIDWKDGKNVTQKIVKKKQKKGAQAGKYVTKTVTNESFFNFFDPKVTSITEEMDDIEEQKTNDDFEIGQIIREQLIPRAVLFFTGEAAEEDDFDEFDDEEEMGDEQSEEEDNAMH</sequence>
<dbReference type="EMBL" id="JBICBT010000590">
    <property type="protein sequence ID" value="KAL3108608.1"/>
    <property type="molecule type" value="Genomic_DNA"/>
</dbReference>
<comment type="similarity">
    <text evidence="1 2">Belongs to the nucleosome assembly protein (NAP) family.</text>
</comment>
<gene>
    <name evidence="4" type="ORF">niasHT_015530</name>
</gene>
<dbReference type="Proteomes" id="UP001620626">
    <property type="component" value="Unassembled WGS sequence"/>
</dbReference>
<evidence type="ECO:0000256" key="2">
    <source>
        <dbReference type="RuleBase" id="RU003876"/>
    </source>
</evidence>
<evidence type="ECO:0000313" key="5">
    <source>
        <dbReference type="Proteomes" id="UP001620626"/>
    </source>
</evidence>
<dbReference type="Pfam" id="PF00956">
    <property type="entry name" value="NAP"/>
    <property type="match status" value="1"/>
</dbReference>
<dbReference type="InterPro" id="IPR037231">
    <property type="entry name" value="NAP-like_sf"/>
</dbReference>
<accession>A0ABD2L082</accession>
<reference evidence="4 5" key="1">
    <citation type="submission" date="2024-10" db="EMBL/GenBank/DDBJ databases">
        <authorList>
            <person name="Kim D."/>
        </authorList>
    </citation>
    <scope>NUCLEOTIDE SEQUENCE [LARGE SCALE GENOMIC DNA]</scope>
    <source>
        <strain evidence="4">BH-2024</strain>
    </source>
</reference>
<name>A0ABD2L082_9BILA</name>
<feature type="region of interest" description="Disordered" evidence="3">
    <location>
        <begin position="307"/>
        <end position="334"/>
    </location>
</feature>
<proteinExistence type="inferred from homology"/>
<evidence type="ECO:0000313" key="4">
    <source>
        <dbReference type="EMBL" id="KAL3108608.1"/>
    </source>
</evidence>
<organism evidence="4 5">
    <name type="scientific">Heterodera trifolii</name>
    <dbReference type="NCBI Taxonomy" id="157864"/>
    <lineage>
        <taxon>Eukaryota</taxon>
        <taxon>Metazoa</taxon>
        <taxon>Ecdysozoa</taxon>
        <taxon>Nematoda</taxon>
        <taxon>Chromadorea</taxon>
        <taxon>Rhabditida</taxon>
        <taxon>Tylenchina</taxon>
        <taxon>Tylenchomorpha</taxon>
        <taxon>Tylenchoidea</taxon>
        <taxon>Heteroderidae</taxon>
        <taxon>Heteroderinae</taxon>
        <taxon>Heterodera</taxon>
    </lineage>
</organism>
<evidence type="ECO:0000256" key="3">
    <source>
        <dbReference type="SAM" id="MobiDB-lite"/>
    </source>
</evidence>
<protein>
    <recommendedName>
        <fullName evidence="6">Nucleosome assembly protein</fullName>
    </recommendedName>
</protein>
<evidence type="ECO:0008006" key="6">
    <source>
        <dbReference type="Google" id="ProtNLM"/>
    </source>
</evidence>
<dbReference type="PANTHER" id="PTHR11875">
    <property type="entry name" value="TESTIS-SPECIFIC Y-ENCODED PROTEIN"/>
    <property type="match status" value="1"/>
</dbReference>
<dbReference type="Gene3D" id="1.20.5.1500">
    <property type="match status" value="1"/>
</dbReference>
<dbReference type="AlphaFoldDB" id="A0ABD2L082"/>
<evidence type="ECO:0000256" key="1">
    <source>
        <dbReference type="ARBA" id="ARBA00009947"/>
    </source>
</evidence>
<dbReference type="InterPro" id="IPR002164">
    <property type="entry name" value="NAP_family"/>
</dbReference>
<comment type="caution">
    <text evidence="4">The sequence shown here is derived from an EMBL/GenBank/DDBJ whole genome shotgun (WGS) entry which is preliminary data.</text>
</comment>
<dbReference type="SUPFAM" id="SSF143113">
    <property type="entry name" value="NAP-like"/>
    <property type="match status" value="1"/>
</dbReference>